<keyword evidence="1" id="KW-0614">Plasmid</keyword>
<dbReference type="Proteomes" id="UP000239833">
    <property type="component" value="Plasmid unnamed2"/>
</dbReference>
<protein>
    <submittedName>
        <fullName evidence="1">Uncharacterized protein</fullName>
    </submittedName>
</protein>
<gene>
    <name evidence="1" type="ORF">ERICIII_04970</name>
</gene>
<dbReference type="GeneID" id="64221124"/>
<evidence type="ECO:0000313" key="2">
    <source>
        <dbReference type="Proteomes" id="UP000239833"/>
    </source>
</evidence>
<organism evidence="1 2">
    <name type="scientific">Paenibacillus larvae subsp. larvae</name>
    <dbReference type="NCBI Taxonomy" id="147375"/>
    <lineage>
        <taxon>Bacteria</taxon>
        <taxon>Bacillati</taxon>
        <taxon>Bacillota</taxon>
        <taxon>Bacilli</taxon>
        <taxon>Bacillales</taxon>
        <taxon>Paenibacillaceae</taxon>
        <taxon>Paenibacillus</taxon>
    </lineage>
</organism>
<proteinExistence type="predicted"/>
<dbReference type="AlphaFoldDB" id="A0A2L1U7S4"/>
<evidence type="ECO:0000313" key="1">
    <source>
        <dbReference type="EMBL" id="AVF28971.1"/>
    </source>
</evidence>
<geneLocation type="plasmid" evidence="1">
    <name>unnamed2</name>
</geneLocation>
<name>A0A2L1U7S4_9BACL</name>
<dbReference type="EMBL" id="CP019657">
    <property type="protein sequence ID" value="AVF28971.1"/>
    <property type="molecule type" value="Genomic_DNA"/>
</dbReference>
<sequence>MLNENIQHSGYKIQISQEEEGYCVKIISLLGEKSIVLDGFFHVCDTKIDAQHYVRKVISIILKHRTLTAYIHDLAEQSYTSKRKSAKFLKMYGQIYKVICPIGFQELNRLTN</sequence>
<dbReference type="RefSeq" id="WP_077997705.1">
    <property type="nucleotide sequence ID" value="NZ_CP019657.1"/>
</dbReference>
<reference evidence="2" key="1">
    <citation type="submission" date="2017-02" db="EMBL/GenBank/DDBJ databases">
        <title>Delineation of Paenibacillus larvae strains originating from foulbrood outbreaks.</title>
        <authorList>
            <person name="Beims H."/>
            <person name="Bunk B."/>
            <person name="Sproeer C."/>
            <person name="Mohr K.I."/>
            <person name="Pradella S."/>
            <person name="Guenther G."/>
            <person name="Rohde M."/>
            <person name="von der Ohe W."/>
            <person name="Steinert M."/>
        </authorList>
    </citation>
    <scope>NUCLEOTIDE SEQUENCE [LARGE SCALE GENOMIC DNA]</scope>
    <source>
        <strain evidence="2">Eric_III</strain>
        <plasmid evidence="2">Plasmid unnamed2</plasmid>
    </source>
</reference>
<accession>A0A2L1U7S4</accession>